<dbReference type="Proteomes" id="UP001079430">
    <property type="component" value="Unassembled WGS sequence"/>
</dbReference>
<evidence type="ECO:0000313" key="8">
    <source>
        <dbReference type="Proteomes" id="UP001079430"/>
    </source>
</evidence>
<name>A0ABT4K9Z7_9HYPH</name>
<evidence type="ECO:0000256" key="4">
    <source>
        <dbReference type="ARBA" id="ARBA00022989"/>
    </source>
</evidence>
<sequence length="109" mass="11673">MIMPIDAAYRRGLLVVLTNPKAALMWAAISMFLGSSQLGLLEFLAIGVGASMSAVVVYGAYALLFSTGVALRGYRRFFRMVDGTFGIVFGALGGRLLWDGVKHLTGLRA</sequence>
<keyword evidence="3 6" id="KW-0812">Transmembrane</keyword>
<keyword evidence="2" id="KW-1003">Cell membrane</keyword>
<dbReference type="EMBL" id="JAPVOI010000002">
    <property type="protein sequence ID" value="MCZ4088777.1"/>
    <property type="molecule type" value="Genomic_DNA"/>
</dbReference>
<comment type="caution">
    <text evidence="7">The sequence shown here is derived from an EMBL/GenBank/DDBJ whole genome shotgun (WGS) entry which is preliminary data.</text>
</comment>
<keyword evidence="4 6" id="KW-1133">Transmembrane helix</keyword>
<feature type="transmembrane region" description="Helical" evidence="6">
    <location>
        <begin position="40"/>
        <end position="65"/>
    </location>
</feature>
<accession>A0ABT4K9Z7</accession>
<evidence type="ECO:0000256" key="3">
    <source>
        <dbReference type="ARBA" id="ARBA00022692"/>
    </source>
</evidence>
<evidence type="ECO:0000256" key="2">
    <source>
        <dbReference type="ARBA" id="ARBA00022475"/>
    </source>
</evidence>
<gene>
    <name evidence="7" type="ORF">O3W52_01315</name>
</gene>
<reference evidence="7" key="1">
    <citation type="submission" date="2022-10" db="EMBL/GenBank/DDBJ databases">
        <title>Whole genome sequencing of three plant growth promoting bacteria isolated from Vachellia tortilis subsp. raddiana in Morocco.</title>
        <authorList>
            <person name="Hnini M."/>
            <person name="Zouagui R."/>
            <person name="Zouagui H."/>
            <person name="Chemao Elfihri M.-W."/>
            <person name="Ibrahimi A."/>
            <person name="Sbabou L."/>
            <person name="Aurag J."/>
        </authorList>
    </citation>
    <scope>NUCLEOTIDE SEQUENCE</scope>
    <source>
        <strain evidence="7">LMR678</strain>
    </source>
</reference>
<evidence type="ECO:0000256" key="6">
    <source>
        <dbReference type="SAM" id="Phobius"/>
    </source>
</evidence>
<organism evidence="7 8">
    <name type="scientific">Sinorhizobium psoraleae</name>
    <dbReference type="NCBI Taxonomy" id="520838"/>
    <lineage>
        <taxon>Bacteria</taxon>
        <taxon>Pseudomonadati</taxon>
        <taxon>Pseudomonadota</taxon>
        <taxon>Alphaproteobacteria</taxon>
        <taxon>Hyphomicrobiales</taxon>
        <taxon>Rhizobiaceae</taxon>
        <taxon>Sinorhizobium/Ensifer group</taxon>
        <taxon>Sinorhizobium</taxon>
    </lineage>
</organism>
<feature type="transmembrane region" description="Helical" evidence="6">
    <location>
        <begin position="12"/>
        <end position="34"/>
    </location>
</feature>
<comment type="subcellular location">
    <subcellularLocation>
        <location evidence="1">Cell membrane</location>
        <topology evidence="1">Multi-pass membrane protein</topology>
    </subcellularLocation>
</comment>
<dbReference type="InterPro" id="IPR001123">
    <property type="entry name" value="LeuE-type"/>
</dbReference>
<protein>
    <submittedName>
        <fullName evidence="7">LysE family transporter</fullName>
    </submittedName>
</protein>
<keyword evidence="8" id="KW-1185">Reference proteome</keyword>
<evidence type="ECO:0000313" key="7">
    <source>
        <dbReference type="EMBL" id="MCZ4088777.1"/>
    </source>
</evidence>
<evidence type="ECO:0000256" key="1">
    <source>
        <dbReference type="ARBA" id="ARBA00004651"/>
    </source>
</evidence>
<proteinExistence type="predicted"/>
<dbReference type="Pfam" id="PF01810">
    <property type="entry name" value="LysE"/>
    <property type="match status" value="1"/>
</dbReference>
<evidence type="ECO:0000256" key="5">
    <source>
        <dbReference type="ARBA" id="ARBA00023136"/>
    </source>
</evidence>
<feature type="transmembrane region" description="Helical" evidence="6">
    <location>
        <begin position="77"/>
        <end position="98"/>
    </location>
</feature>
<keyword evidence="5 6" id="KW-0472">Membrane</keyword>